<protein>
    <submittedName>
        <fullName evidence="1">Uncharacterized protein</fullName>
    </submittedName>
</protein>
<evidence type="ECO:0000313" key="1">
    <source>
        <dbReference type="EMBL" id="PXW94546.1"/>
    </source>
</evidence>
<dbReference type="EMBL" id="QJJS01000013">
    <property type="protein sequence ID" value="PXW94546.1"/>
    <property type="molecule type" value="Genomic_DNA"/>
</dbReference>
<organism evidence="1 2">
    <name type="scientific">Sphaerotilus hippei</name>
    <dbReference type="NCBI Taxonomy" id="744406"/>
    <lineage>
        <taxon>Bacteria</taxon>
        <taxon>Pseudomonadati</taxon>
        <taxon>Pseudomonadota</taxon>
        <taxon>Betaproteobacteria</taxon>
        <taxon>Burkholderiales</taxon>
        <taxon>Sphaerotilaceae</taxon>
        <taxon>Sphaerotilus</taxon>
    </lineage>
</organism>
<evidence type="ECO:0000313" key="2">
    <source>
        <dbReference type="Proteomes" id="UP000247811"/>
    </source>
</evidence>
<reference evidence="1 2" key="1">
    <citation type="submission" date="2018-05" db="EMBL/GenBank/DDBJ databases">
        <title>Genomic Encyclopedia of Type Strains, Phase IV (KMG-IV): sequencing the most valuable type-strain genomes for metagenomic binning, comparative biology and taxonomic classification.</title>
        <authorList>
            <person name="Goeker M."/>
        </authorList>
    </citation>
    <scope>NUCLEOTIDE SEQUENCE [LARGE SCALE GENOMIC DNA]</scope>
    <source>
        <strain evidence="1 2">DSM 566</strain>
    </source>
</reference>
<name>A0A318GYK5_9BURK</name>
<dbReference type="RefSeq" id="WP_110401441.1">
    <property type="nucleotide sequence ID" value="NZ_QJJS01000013.1"/>
</dbReference>
<accession>A0A318GYK5</accession>
<sequence>MRELKSNELQAVSGGTFCLTGGLFKSIFSLFSFKSSSYCAPAPAPAPAPCQPAPAPTCR</sequence>
<gene>
    <name evidence="1" type="ORF">C7444_11337</name>
</gene>
<dbReference type="AlphaFoldDB" id="A0A318GYK5"/>
<comment type="caution">
    <text evidence="1">The sequence shown here is derived from an EMBL/GenBank/DDBJ whole genome shotgun (WGS) entry which is preliminary data.</text>
</comment>
<proteinExistence type="predicted"/>
<keyword evidence="2" id="KW-1185">Reference proteome</keyword>
<dbReference type="Proteomes" id="UP000247811">
    <property type="component" value="Unassembled WGS sequence"/>
</dbReference>